<evidence type="ECO:0000256" key="1">
    <source>
        <dbReference type="SAM" id="SignalP"/>
    </source>
</evidence>
<dbReference type="EMBL" id="UGXC01000002">
    <property type="protein sequence ID" value="SUG29384.1"/>
    <property type="molecule type" value="Genomic_DNA"/>
</dbReference>
<evidence type="ECO:0000313" key="2">
    <source>
        <dbReference type="EMBL" id="SUG29384.1"/>
    </source>
</evidence>
<feature type="signal peptide" evidence="1">
    <location>
        <begin position="1"/>
        <end position="20"/>
    </location>
</feature>
<organism evidence="2 3">
    <name type="scientific">Salmonella enterica subsp. arizonae</name>
    <dbReference type="NCBI Taxonomy" id="59203"/>
    <lineage>
        <taxon>Bacteria</taxon>
        <taxon>Pseudomonadati</taxon>
        <taxon>Pseudomonadota</taxon>
        <taxon>Gammaproteobacteria</taxon>
        <taxon>Enterobacterales</taxon>
        <taxon>Enterobacteriaceae</taxon>
        <taxon>Salmonella</taxon>
    </lineage>
</organism>
<dbReference type="Proteomes" id="UP000255443">
    <property type="component" value="Unassembled WGS sequence"/>
</dbReference>
<reference evidence="2 3" key="1">
    <citation type="submission" date="2018-06" db="EMBL/GenBank/DDBJ databases">
        <authorList>
            <consortium name="Pathogen Informatics"/>
            <person name="Doyle S."/>
        </authorList>
    </citation>
    <scope>NUCLEOTIDE SEQUENCE [LARGE SCALE GENOMIC DNA]</scope>
    <source>
        <strain evidence="2 3">NCTC7303</strain>
    </source>
</reference>
<sequence>MHHYNLVVLIAMFLCGSSFANDEYFSCDTAKGTIKFRQIQSPVRLM</sequence>
<protein>
    <submittedName>
        <fullName evidence="2">Uncharacterized protein</fullName>
    </submittedName>
</protein>
<accession>A0A379SM90</accession>
<feature type="chain" id="PRO_5017070585" evidence="1">
    <location>
        <begin position="21"/>
        <end position="46"/>
    </location>
</feature>
<evidence type="ECO:0000313" key="3">
    <source>
        <dbReference type="Proteomes" id="UP000255443"/>
    </source>
</evidence>
<proteinExistence type="predicted"/>
<name>A0A379SM90_SALER</name>
<keyword evidence="1" id="KW-0732">Signal</keyword>
<gene>
    <name evidence="2" type="ORF">NCTC7303_01551</name>
</gene>
<dbReference type="AlphaFoldDB" id="A0A379SM90"/>